<feature type="domain" description="Aminotransferase class I/classII large" evidence="4">
    <location>
        <begin position="13"/>
        <end position="226"/>
    </location>
</feature>
<feature type="non-terminal residue" evidence="5">
    <location>
        <position position="1"/>
    </location>
</feature>
<evidence type="ECO:0000256" key="2">
    <source>
        <dbReference type="ARBA" id="ARBA00022576"/>
    </source>
</evidence>
<evidence type="ECO:0000256" key="1">
    <source>
        <dbReference type="ARBA" id="ARBA00001933"/>
    </source>
</evidence>
<sequence>GLQAPGDKEELIMSIGEPQHPYPDFVKNVLADNVDLWGKYPPTPGTTELRRSIADWLIGRYGLESTNMDPEKNILPVAGTREALFSVALMATPQNTHSNRPTVLMPDPFYQIYSGAAIMAGAEPVYVPTSEHTGFLPDLASVPDGQLERASLAYICSPSNPQGAAATKEQFIRYVEMARFYNFVLAVDECYSEIYFGNPLPGVLEACTQMNVRYKNVLAFHSLSKRSN</sequence>
<proteinExistence type="predicted"/>
<dbReference type="InterPro" id="IPR050881">
    <property type="entry name" value="LL-DAP_aminotransferase"/>
</dbReference>
<dbReference type="InterPro" id="IPR004839">
    <property type="entry name" value="Aminotransferase_I/II_large"/>
</dbReference>
<dbReference type="InterPro" id="IPR015421">
    <property type="entry name" value="PyrdxlP-dep_Trfase_major"/>
</dbReference>
<dbReference type="PANTHER" id="PTHR42832:SF3">
    <property type="entry name" value="L-GLUTAMINE--4-(METHYLSULFANYL)-2-OXOBUTANOATE AMINOTRANSFERASE"/>
    <property type="match status" value="1"/>
</dbReference>
<dbReference type="CDD" id="cd00609">
    <property type="entry name" value="AAT_like"/>
    <property type="match status" value="1"/>
</dbReference>
<evidence type="ECO:0000259" key="4">
    <source>
        <dbReference type="Pfam" id="PF00155"/>
    </source>
</evidence>
<dbReference type="Gene3D" id="3.90.1150.10">
    <property type="entry name" value="Aspartate Aminotransferase, domain 1"/>
    <property type="match status" value="1"/>
</dbReference>
<evidence type="ECO:0000256" key="3">
    <source>
        <dbReference type="ARBA" id="ARBA00022679"/>
    </source>
</evidence>
<dbReference type="Gene3D" id="3.40.640.10">
    <property type="entry name" value="Type I PLP-dependent aspartate aminotransferase-like (Major domain)"/>
    <property type="match status" value="1"/>
</dbReference>
<dbReference type="GO" id="GO:0008483">
    <property type="term" value="F:transaminase activity"/>
    <property type="evidence" value="ECO:0007669"/>
    <property type="project" value="UniProtKB-KW"/>
</dbReference>
<evidence type="ECO:0000313" key="5">
    <source>
        <dbReference type="EMBL" id="SVE63038.1"/>
    </source>
</evidence>
<dbReference type="SUPFAM" id="SSF53383">
    <property type="entry name" value="PLP-dependent transferases"/>
    <property type="match status" value="1"/>
</dbReference>
<protein>
    <recommendedName>
        <fullName evidence="4">Aminotransferase class I/classII large domain-containing protein</fullName>
    </recommendedName>
</protein>
<dbReference type="EMBL" id="UINC01230770">
    <property type="protein sequence ID" value="SVE63038.1"/>
    <property type="molecule type" value="Genomic_DNA"/>
</dbReference>
<dbReference type="Pfam" id="PF00155">
    <property type="entry name" value="Aminotran_1_2"/>
    <property type="match status" value="1"/>
</dbReference>
<reference evidence="5" key="1">
    <citation type="submission" date="2018-05" db="EMBL/GenBank/DDBJ databases">
        <authorList>
            <person name="Lanie J.A."/>
            <person name="Ng W.-L."/>
            <person name="Kazmierczak K.M."/>
            <person name="Andrzejewski T.M."/>
            <person name="Davidsen T.M."/>
            <person name="Wayne K.J."/>
            <person name="Tettelin H."/>
            <person name="Glass J.I."/>
            <person name="Rusch D."/>
            <person name="Podicherti R."/>
            <person name="Tsui H.-C.T."/>
            <person name="Winkler M.E."/>
        </authorList>
    </citation>
    <scope>NUCLEOTIDE SEQUENCE</scope>
</reference>
<dbReference type="GO" id="GO:0030170">
    <property type="term" value="F:pyridoxal phosphate binding"/>
    <property type="evidence" value="ECO:0007669"/>
    <property type="project" value="InterPro"/>
</dbReference>
<keyword evidence="2" id="KW-0032">Aminotransferase</keyword>
<organism evidence="5">
    <name type="scientific">marine metagenome</name>
    <dbReference type="NCBI Taxonomy" id="408172"/>
    <lineage>
        <taxon>unclassified sequences</taxon>
        <taxon>metagenomes</taxon>
        <taxon>ecological metagenomes</taxon>
    </lineage>
</organism>
<accession>A0A383F3S5</accession>
<feature type="non-terminal residue" evidence="5">
    <location>
        <position position="228"/>
    </location>
</feature>
<gene>
    <name evidence="5" type="ORF">METZ01_LOCUS515892</name>
</gene>
<dbReference type="AlphaFoldDB" id="A0A383F3S5"/>
<dbReference type="PANTHER" id="PTHR42832">
    <property type="entry name" value="AMINO ACID AMINOTRANSFERASE"/>
    <property type="match status" value="1"/>
</dbReference>
<comment type="cofactor">
    <cofactor evidence="1">
        <name>pyridoxal 5'-phosphate</name>
        <dbReference type="ChEBI" id="CHEBI:597326"/>
    </cofactor>
</comment>
<keyword evidence="3" id="KW-0808">Transferase</keyword>
<name>A0A383F3S5_9ZZZZ</name>
<dbReference type="InterPro" id="IPR015422">
    <property type="entry name" value="PyrdxlP-dep_Trfase_small"/>
</dbReference>
<dbReference type="InterPro" id="IPR015424">
    <property type="entry name" value="PyrdxlP-dep_Trfase"/>
</dbReference>